<dbReference type="WBParaSite" id="EVEC_0000415001-mRNA-1">
    <property type="protein sequence ID" value="EVEC_0000415001-mRNA-1"/>
    <property type="gene ID" value="EVEC_0000415001"/>
</dbReference>
<feature type="transmembrane region" description="Helical" evidence="11">
    <location>
        <begin position="87"/>
        <end position="111"/>
    </location>
</feature>
<evidence type="ECO:0000256" key="1">
    <source>
        <dbReference type="ARBA" id="ARBA00004141"/>
    </source>
</evidence>
<dbReference type="PANTHER" id="PTHR18945">
    <property type="entry name" value="NEUROTRANSMITTER GATED ION CHANNEL"/>
    <property type="match status" value="1"/>
</dbReference>
<gene>
    <name evidence="14" type="ORF">EVEC_LOCUS3858</name>
</gene>
<dbReference type="GO" id="GO:0004888">
    <property type="term" value="F:transmembrane signaling receptor activity"/>
    <property type="evidence" value="ECO:0007669"/>
    <property type="project" value="InterPro"/>
</dbReference>
<evidence type="ECO:0000256" key="4">
    <source>
        <dbReference type="ARBA" id="ARBA00022475"/>
    </source>
</evidence>
<dbReference type="GO" id="GO:0005230">
    <property type="term" value="F:extracellular ligand-gated monoatomic ion channel activity"/>
    <property type="evidence" value="ECO:0007669"/>
    <property type="project" value="InterPro"/>
</dbReference>
<reference evidence="14 15" key="2">
    <citation type="submission" date="2018-10" db="EMBL/GenBank/DDBJ databases">
        <authorList>
            <consortium name="Pathogen Informatics"/>
        </authorList>
    </citation>
    <scope>NUCLEOTIDE SEQUENCE [LARGE SCALE GENOMIC DNA]</scope>
</reference>
<sequence length="253" mass="29080">MQQETTLITHYPLDNQTCVIDLASYAYTTDDIEYTWAKESPIQLKQELAGSLPSFELEAVNTTYCTSKTATGSYSCLRVVLDLKRQFSFYLLQVYGPSSMLVVVSWVSFWLDRTAVPARVTLGVTTLLTMTTQASGINAKLPPVSYTKAIDVWIGASELLECNDVWIRQKTPEDDRPEISMSPFRKRQKTAKSKVWEMLLRLKPIQLCKRKFETMDSAKKADYACRYIFPIAFVLFNIIYWQKYTQPYVPKPK</sequence>
<evidence type="ECO:0000259" key="12">
    <source>
        <dbReference type="Pfam" id="PF02931"/>
    </source>
</evidence>
<evidence type="ECO:0000256" key="6">
    <source>
        <dbReference type="ARBA" id="ARBA00022729"/>
    </source>
</evidence>
<dbReference type="SUPFAM" id="SSF90112">
    <property type="entry name" value="Neurotransmitter-gated ion-channel transmembrane pore"/>
    <property type="match status" value="1"/>
</dbReference>
<dbReference type="Gene3D" id="1.20.58.390">
    <property type="entry name" value="Neurotransmitter-gated ion-channel transmembrane domain"/>
    <property type="match status" value="1"/>
</dbReference>
<dbReference type="Proteomes" id="UP000274131">
    <property type="component" value="Unassembled WGS sequence"/>
</dbReference>
<dbReference type="Pfam" id="PF02931">
    <property type="entry name" value="Neur_chan_LBD"/>
    <property type="match status" value="1"/>
</dbReference>
<proteinExistence type="predicted"/>
<protein>
    <submittedName>
        <fullName evidence="16">Neur_chan_LBD domain-containing protein</fullName>
    </submittedName>
</protein>
<dbReference type="PRINTS" id="PR00253">
    <property type="entry name" value="GABAARECEPTR"/>
</dbReference>
<evidence type="ECO:0000313" key="16">
    <source>
        <dbReference type="WBParaSite" id="EVEC_0000415001-mRNA-1"/>
    </source>
</evidence>
<dbReference type="InterPro" id="IPR006029">
    <property type="entry name" value="Neurotrans-gated_channel_TM"/>
</dbReference>
<keyword evidence="9 11" id="KW-0472">Membrane</keyword>
<evidence type="ECO:0000256" key="10">
    <source>
        <dbReference type="ARBA" id="ARBA00023303"/>
    </source>
</evidence>
<dbReference type="InterPro" id="IPR006202">
    <property type="entry name" value="Neur_chan_lig-bd"/>
</dbReference>
<dbReference type="STRING" id="51028.A0A0N4V2D2"/>
<evidence type="ECO:0000256" key="2">
    <source>
        <dbReference type="ARBA" id="ARBA00004236"/>
    </source>
</evidence>
<keyword evidence="10" id="KW-0407">Ion channel</keyword>
<dbReference type="InterPro" id="IPR006201">
    <property type="entry name" value="Neur_channel"/>
</dbReference>
<organism evidence="16">
    <name type="scientific">Enterobius vermicularis</name>
    <name type="common">Human pinworm</name>
    <dbReference type="NCBI Taxonomy" id="51028"/>
    <lineage>
        <taxon>Eukaryota</taxon>
        <taxon>Metazoa</taxon>
        <taxon>Ecdysozoa</taxon>
        <taxon>Nematoda</taxon>
        <taxon>Chromadorea</taxon>
        <taxon>Rhabditida</taxon>
        <taxon>Spirurina</taxon>
        <taxon>Oxyuridomorpha</taxon>
        <taxon>Oxyuroidea</taxon>
        <taxon>Oxyuridae</taxon>
        <taxon>Enterobius</taxon>
    </lineage>
</organism>
<dbReference type="InterPro" id="IPR044721">
    <property type="entry name" value="GluCl_TM"/>
</dbReference>
<feature type="transmembrane region" description="Helical" evidence="11">
    <location>
        <begin position="224"/>
        <end position="242"/>
    </location>
</feature>
<comment type="subcellular location">
    <subcellularLocation>
        <location evidence="2">Cell membrane</location>
    </subcellularLocation>
    <subcellularLocation>
        <location evidence="1">Membrane</location>
        <topology evidence="1">Multi-pass membrane protein</topology>
    </subcellularLocation>
</comment>
<evidence type="ECO:0000256" key="7">
    <source>
        <dbReference type="ARBA" id="ARBA00022989"/>
    </source>
</evidence>
<dbReference type="OrthoDB" id="5860927at2759"/>
<evidence type="ECO:0000256" key="3">
    <source>
        <dbReference type="ARBA" id="ARBA00022448"/>
    </source>
</evidence>
<evidence type="ECO:0000256" key="9">
    <source>
        <dbReference type="ARBA" id="ARBA00023136"/>
    </source>
</evidence>
<accession>A0A0N4V2D2</accession>
<keyword evidence="3" id="KW-0813">Transport</keyword>
<keyword evidence="6" id="KW-0732">Signal</keyword>
<keyword evidence="8" id="KW-0406">Ion transport</keyword>
<evidence type="ECO:0000256" key="8">
    <source>
        <dbReference type="ARBA" id="ARBA00023065"/>
    </source>
</evidence>
<name>A0A0N4V2D2_ENTVE</name>
<dbReference type="EMBL" id="UXUI01007701">
    <property type="protein sequence ID" value="VDD88801.1"/>
    <property type="molecule type" value="Genomic_DNA"/>
</dbReference>
<evidence type="ECO:0000256" key="11">
    <source>
        <dbReference type="SAM" id="Phobius"/>
    </source>
</evidence>
<dbReference type="SUPFAM" id="SSF63712">
    <property type="entry name" value="Nicotinic receptor ligand binding domain-like"/>
    <property type="match status" value="1"/>
</dbReference>
<evidence type="ECO:0000259" key="13">
    <source>
        <dbReference type="Pfam" id="PF02932"/>
    </source>
</evidence>
<dbReference type="Gene3D" id="2.70.170.10">
    <property type="entry name" value="Neurotransmitter-gated ion-channel ligand-binding domain"/>
    <property type="match status" value="1"/>
</dbReference>
<dbReference type="GO" id="GO:0005886">
    <property type="term" value="C:plasma membrane"/>
    <property type="evidence" value="ECO:0007669"/>
    <property type="project" value="UniProtKB-SubCell"/>
</dbReference>
<evidence type="ECO:0000256" key="5">
    <source>
        <dbReference type="ARBA" id="ARBA00022692"/>
    </source>
</evidence>
<keyword evidence="15" id="KW-1185">Reference proteome</keyword>
<evidence type="ECO:0000313" key="15">
    <source>
        <dbReference type="Proteomes" id="UP000274131"/>
    </source>
</evidence>
<dbReference type="InterPro" id="IPR038050">
    <property type="entry name" value="Neuro_actylchol_rec"/>
</dbReference>
<keyword evidence="7 11" id="KW-1133">Transmembrane helix</keyword>
<dbReference type="InterPro" id="IPR036719">
    <property type="entry name" value="Neuro-gated_channel_TM_sf"/>
</dbReference>
<dbReference type="Pfam" id="PF02932">
    <property type="entry name" value="Neur_chan_memb"/>
    <property type="match status" value="1"/>
</dbReference>
<keyword evidence="4" id="KW-1003">Cell membrane</keyword>
<keyword evidence="5 11" id="KW-0812">Transmembrane</keyword>
<dbReference type="InterPro" id="IPR006028">
    <property type="entry name" value="GABAA/Glycine_rcpt"/>
</dbReference>
<dbReference type="CDD" id="cd19062">
    <property type="entry name" value="LGIC_TM_GluCl"/>
    <property type="match status" value="1"/>
</dbReference>
<feature type="domain" description="Neurotransmitter-gated ion-channel transmembrane" evidence="13">
    <location>
        <begin position="95"/>
        <end position="154"/>
    </location>
</feature>
<feature type="domain" description="Neurotransmitter-gated ion-channel ligand-binding" evidence="12">
    <location>
        <begin position="8"/>
        <end position="86"/>
    </location>
</feature>
<reference evidence="16" key="1">
    <citation type="submission" date="2017-02" db="UniProtKB">
        <authorList>
            <consortium name="WormBaseParasite"/>
        </authorList>
    </citation>
    <scope>IDENTIFICATION</scope>
</reference>
<dbReference type="InterPro" id="IPR036734">
    <property type="entry name" value="Neur_chan_lig-bd_sf"/>
</dbReference>
<dbReference type="AlphaFoldDB" id="A0A0N4V2D2"/>
<evidence type="ECO:0000313" key="14">
    <source>
        <dbReference type="EMBL" id="VDD88801.1"/>
    </source>
</evidence>